<organism evidence="2 3">
    <name type="scientific">Plectosphaerella cucumerina</name>
    <dbReference type="NCBI Taxonomy" id="40658"/>
    <lineage>
        <taxon>Eukaryota</taxon>
        <taxon>Fungi</taxon>
        <taxon>Dikarya</taxon>
        <taxon>Ascomycota</taxon>
        <taxon>Pezizomycotina</taxon>
        <taxon>Sordariomycetes</taxon>
        <taxon>Hypocreomycetidae</taxon>
        <taxon>Glomerellales</taxon>
        <taxon>Plectosphaerellaceae</taxon>
        <taxon>Plectosphaerella</taxon>
    </lineage>
</organism>
<gene>
    <name evidence="2" type="ORF">B0T11DRAFT_317954</name>
</gene>
<dbReference type="Pfam" id="PF12937">
    <property type="entry name" value="F-box-like"/>
    <property type="match status" value="1"/>
</dbReference>
<reference evidence="2" key="1">
    <citation type="journal article" date="2021" name="Nat. Commun.">
        <title>Genetic determinants of endophytism in the Arabidopsis root mycobiome.</title>
        <authorList>
            <person name="Mesny F."/>
            <person name="Miyauchi S."/>
            <person name="Thiergart T."/>
            <person name="Pickel B."/>
            <person name="Atanasova L."/>
            <person name="Karlsson M."/>
            <person name="Huettel B."/>
            <person name="Barry K.W."/>
            <person name="Haridas S."/>
            <person name="Chen C."/>
            <person name="Bauer D."/>
            <person name="Andreopoulos W."/>
            <person name="Pangilinan J."/>
            <person name="LaButti K."/>
            <person name="Riley R."/>
            <person name="Lipzen A."/>
            <person name="Clum A."/>
            <person name="Drula E."/>
            <person name="Henrissat B."/>
            <person name="Kohler A."/>
            <person name="Grigoriev I.V."/>
            <person name="Martin F.M."/>
            <person name="Hacquard S."/>
        </authorList>
    </citation>
    <scope>NUCLEOTIDE SEQUENCE</scope>
    <source>
        <strain evidence="2">MPI-CAGE-AT-0016</strain>
    </source>
</reference>
<dbReference type="OrthoDB" id="4191831at2759"/>
<evidence type="ECO:0000313" key="3">
    <source>
        <dbReference type="Proteomes" id="UP000813385"/>
    </source>
</evidence>
<dbReference type="InterPro" id="IPR001810">
    <property type="entry name" value="F-box_dom"/>
</dbReference>
<dbReference type="AlphaFoldDB" id="A0A8K0X3H1"/>
<comment type="caution">
    <text evidence="2">The sequence shown here is derived from an EMBL/GenBank/DDBJ whole genome shotgun (WGS) entry which is preliminary data.</text>
</comment>
<evidence type="ECO:0000313" key="2">
    <source>
        <dbReference type="EMBL" id="KAH7362174.1"/>
    </source>
</evidence>
<sequence length="423" mass="47741">MPSISDLPTEILSAILLHATEEDCLSLATVDRRLHSVATEQLYRNITMDWLNYKLPPVSKLLRTLIDNQSLRYLVKSLELQGGCGSTPRVYHVPKIPLTFDQEKASLLIRGTHFPHTERWEDDLREGSLDAAVTLIVMLLPNLVRLTLLDNFARDNRLLNQTCIHALKSKMCHDGTNSSVEDPWSNLSKLCDRLRLSIDNPFDFTWPFPLPPRAQTLRYLALDKIRECRALPILAACPELKELAWNLRHENGSDPGVISEDEACIDLRQVTAALACLHDSLEILSLGAECYGGRSEIEDPPMTLLGSIDLGPFTKMKNLTVPWNFSMGMRPGHKKIGHPGTLPKSLTSLLFVHNLGCNQGDDWWDKDFPETCREYLEETRLRYTPHLGHFGFIATFDSASTAEKLEKMCKYAGISGTFLDNEM</sequence>
<name>A0A8K0X3H1_9PEZI</name>
<dbReference type="EMBL" id="JAGPXD010000003">
    <property type="protein sequence ID" value="KAH7362174.1"/>
    <property type="molecule type" value="Genomic_DNA"/>
</dbReference>
<dbReference type="PROSITE" id="PS50181">
    <property type="entry name" value="FBOX"/>
    <property type="match status" value="1"/>
</dbReference>
<proteinExistence type="predicted"/>
<keyword evidence="3" id="KW-1185">Reference proteome</keyword>
<dbReference type="InterPro" id="IPR036047">
    <property type="entry name" value="F-box-like_dom_sf"/>
</dbReference>
<dbReference type="SUPFAM" id="SSF81383">
    <property type="entry name" value="F-box domain"/>
    <property type="match status" value="1"/>
</dbReference>
<protein>
    <recommendedName>
        <fullName evidence="1">F-box domain-containing protein</fullName>
    </recommendedName>
</protein>
<evidence type="ECO:0000259" key="1">
    <source>
        <dbReference type="PROSITE" id="PS50181"/>
    </source>
</evidence>
<dbReference type="Proteomes" id="UP000813385">
    <property type="component" value="Unassembled WGS sequence"/>
</dbReference>
<accession>A0A8K0X3H1</accession>
<feature type="domain" description="F-box" evidence="1">
    <location>
        <begin position="1"/>
        <end position="46"/>
    </location>
</feature>